<dbReference type="PROSITE" id="PS50076">
    <property type="entry name" value="DNAJ_2"/>
    <property type="match status" value="1"/>
</dbReference>
<accession>G7DVC1</accession>
<evidence type="ECO:0000256" key="1">
    <source>
        <dbReference type="ARBA" id="ARBA00004370"/>
    </source>
</evidence>
<dbReference type="GO" id="GO:0005739">
    <property type="term" value="C:mitochondrion"/>
    <property type="evidence" value="ECO:0007669"/>
    <property type="project" value="GOC"/>
</dbReference>
<dbReference type="HOGENOM" id="CLU_019611_0_1_1"/>
<dbReference type="Pfam" id="PF22774">
    <property type="entry name" value="DNAJC11_beta-barrel"/>
    <property type="match status" value="1"/>
</dbReference>
<reference evidence="7 8" key="2">
    <citation type="journal article" date="2012" name="Open Biol.">
        <title>Characteristics of nucleosomes and linker DNA regions on the genome of the basidiomycete Mixia osmundae revealed by mono- and dinucleosome mapping.</title>
        <authorList>
            <person name="Nishida H."/>
            <person name="Kondo S."/>
            <person name="Matsumoto T."/>
            <person name="Suzuki Y."/>
            <person name="Yoshikawa H."/>
            <person name="Taylor T.D."/>
            <person name="Sugiyama J."/>
        </authorList>
    </citation>
    <scope>NUCLEOTIDE SEQUENCE [LARGE SCALE GENOMIC DNA]</scope>
    <source>
        <strain evidence="8">CBS 9802 / IAM 14324 / JCM 22182 / KY 12970</strain>
    </source>
</reference>
<dbReference type="OrthoDB" id="10250354at2759"/>
<keyword evidence="3" id="KW-0143">Chaperone</keyword>
<evidence type="ECO:0000313" key="8">
    <source>
        <dbReference type="Proteomes" id="UP000009131"/>
    </source>
</evidence>
<dbReference type="PRINTS" id="PR00625">
    <property type="entry name" value="JDOMAIN"/>
</dbReference>
<dbReference type="PROSITE" id="PS00636">
    <property type="entry name" value="DNAJ_1"/>
    <property type="match status" value="1"/>
</dbReference>
<evidence type="ECO:0000256" key="2">
    <source>
        <dbReference type="ARBA" id="ARBA00023136"/>
    </source>
</evidence>
<name>G7DVC1_MIXOS</name>
<dbReference type="InterPro" id="IPR024586">
    <property type="entry name" value="DnaJ-like_C11_C"/>
</dbReference>
<sequence>MDDPRFAGLDDLTNDQSSHESKHESNGLPNGLPSSFGSLDDDDKLQDGEIIDNERYYALLNLPTKATDDEIQRSYRALALALHPDRHHSEASREAAIRQFQEIQRAYEVLSDPQKRPVYDVLGEAGLKATWTVSTRLKTAAQLRSEYERVARQRKEAALDALVKHRSDYVCIIDGRSIFERYERRRGLNVRLRSWQERREALSLRQMSLRNEFSIPLAKGSLDLAQQTLIRNGGGQGNLMGTVKWQFSPKLTTEVTSTVFAPRLASFKATYAPTPLRFLQVETSASTPAAPPPVTFVAGQRVFGAVTAFCTVRTGTFNIGPWGSKEERDAESPTFALGMTHQSGYTLNAMTSQGQAQLSLNVTRKVLDGVTIRANASIGTNGIAKTTLGASKLVTEHVTLGAALEMSSKGVMTVRIRWQRLGQKIALPIVVATQLNTSLALSLSVLPSLSYILMHHAVLVPRRRSKAKTKLAELRKEHASLLEERKRGAEDAVVLLTDLANRRMTQERATDGLVITRAVYGVVSETSSQKVTTAELKEIDVTIALQALVLDGQLIIPKGRSKSQIMGFWDVAMGERKSLRIEYQFRLRPHEATYSDYAGVALPLRDHMQAS</sequence>
<dbReference type="InterPro" id="IPR001623">
    <property type="entry name" value="DnaJ_domain"/>
</dbReference>
<dbReference type="CDD" id="cd06257">
    <property type="entry name" value="DnaJ"/>
    <property type="match status" value="1"/>
</dbReference>
<dbReference type="AlphaFoldDB" id="G7DVC1"/>
<dbReference type="OMA" id="QLDKHTM"/>
<evidence type="ECO:0000256" key="4">
    <source>
        <dbReference type="SAM" id="Coils"/>
    </source>
</evidence>
<dbReference type="SMART" id="SM00271">
    <property type="entry name" value="DnaJ"/>
    <property type="match status" value="1"/>
</dbReference>
<dbReference type="STRING" id="764103.G7DVC1"/>
<dbReference type="Gene3D" id="1.10.287.110">
    <property type="entry name" value="DnaJ domain"/>
    <property type="match status" value="1"/>
</dbReference>
<dbReference type="eggNOG" id="KOG0718">
    <property type="taxonomic scope" value="Eukaryota"/>
</dbReference>
<keyword evidence="8" id="KW-1185">Reference proteome</keyword>
<dbReference type="GO" id="GO:0042407">
    <property type="term" value="P:cristae formation"/>
    <property type="evidence" value="ECO:0007669"/>
    <property type="project" value="TreeGrafter"/>
</dbReference>
<dbReference type="PANTHER" id="PTHR44157:SF1">
    <property type="entry name" value="DNAJ HOMOLOG SUBFAMILY C MEMBER 11"/>
    <property type="match status" value="1"/>
</dbReference>
<comment type="caution">
    <text evidence="7">The sequence shown here is derived from an EMBL/GenBank/DDBJ whole genome shotgun (WGS) entry which is preliminary data.</text>
</comment>
<dbReference type="EMBL" id="BABT02000037">
    <property type="protein sequence ID" value="GAA94531.1"/>
    <property type="molecule type" value="Genomic_DNA"/>
</dbReference>
<feature type="coiled-coil region" evidence="4">
    <location>
        <begin position="464"/>
        <end position="491"/>
    </location>
</feature>
<dbReference type="InterPro" id="IPR052243">
    <property type="entry name" value="Mito_inner_membrane_organizer"/>
</dbReference>
<keyword evidence="2" id="KW-0472">Membrane</keyword>
<dbReference type="InParanoid" id="G7DVC1"/>
<comment type="subcellular location">
    <subcellularLocation>
        <location evidence="1">Membrane</location>
    </subcellularLocation>
</comment>
<keyword evidence="4" id="KW-0175">Coiled coil</keyword>
<proteinExistence type="predicted"/>
<dbReference type="Pfam" id="PF11875">
    <property type="entry name" value="DnaJ-like_C11_C"/>
    <property type="match status" value="1"/>
</dbReference>
<dbReference type="PANTHER" id="PTHR44157">
    <property type="entry name" value="DNAJ HOMOLOG SUBFAMILY C MEMBER 11"/>
    <property type="match status" value="1"/>
</dbReference>
<reference evidence="7 8" key="1">
    <citation type="journal article" date="2011" name="J. Gen. Appl. Microbiol.">
        <title>Draft genome sequencing of the enigmatic basidiomycete Mixia osmundae.</title>
        <authorList>
            <person name="Nishida H."/>
            <person name="Nagatsuka Y."/>
            <person name="Sugiyama J."/>
        </authorList>
    </citation>
    <scope>NUCLEOTIDE SEQUENCE [LARGE SCALE GENOMIC DNA]</scope>
    <source>
        <strain evidence="8">CBS 9802 / IAM 14324 / JCM 22182 / KY 12970</strain>
    </source>
</reference>
<feature type="region of interest" description="Disordered" evidence="5">
    <location>
        <begin position="1"/>
        <end position="44"/>
    </location>
</feature>
<evidence type="ECO:0000256" key="3">
    <source>
        <dbReference type="ARBA" id="ARBA00023186"/>
    </source>
</evidence>
<organism evidence="7 8">
    <name type="scientific">Mixia osmundae (strain CBS 9802 / IAM 14324 / JCM 22182 / KY 12970)</name>
    <dbReference type="NCBI Taxonomy" id="764103"/>
    <lineage>
        <taxon>Eukaryota</taxon>
        <taxon>Fungi</taxon>
        <taxon>Dikarya</taxon>
        <taxon>Basidiomycota</taxon>
        <taxon>Pucciniomycotina</taxon>
        <taxon>Mixiomycetes</taxon>
        <taxon>Mixiales</taxon>
        <taxon>Mixiaceae</taxon>
        <taxon>Mixia</taxon>
    </lineage>
</organism>
<dbReference type="FunCoup" id="G7DVC1">
    <property type="interactions" value="257"/>
</dbReference>
<gene>
    <name evidence="7" type="primary">Mo01183</name>
    <name evidence="7" type="ORF">E5Q_01183</name>
</gene>
<evidence type="ECO:0000313" key="7">
    <source>
        <dbReference type="EMBL" id="GAA94531.1"/>
    </source>
</evidence>
<protein>
    <recommendedName>
        <fullName evidence="6">J domain-containing protein</fullName>
    </recommendedName>
</protein>
<dbReference type="GO" id="GO:0016020">
    <property type="term" value="C:membrane"/>
    <property type="evidence" value="ECO:0007669"/>
    <property type="project" value="UniProtKB-SubCell"/>
</dbReference>
<dbReference type="Pfam" id="PF00226">
    <property type="entry name" value="DnaJ"/>
    <property type="match status" value="1"/>
</dbReference>
<dbReference type="RefSeq" id="XP_014570687.1">
    <property type="nucleotide sequence ID" value="XM_014715201.1"/>
</dbReference>
<dbReference type="InterPro" id="IPR036869">
    <property type="entry name" value="J_dom_sf"/>
</dbReference>
<evidence type="ECO:0000256" key="5">
    <source>
        <dbReference type="SAM" id="MobiDB-lite"/>
    </source>
</evidence>
<dbReference type="SUPFAM" id="SSF46565">
    <property type="entry name" value="Chaperone J-domain"/>
    <property type="match status" value="1"/>
</dbReference>
<evidence type="ECO:0000259" key="6">
    <source>
        <dbReference type="PROSITE" id="PS50076"/>
    </source>
</evidence>
<feature type="domain" description="J" evidence="6">
    <location>
        <begin position="55"/>
        <end position="123"/>
    </location>
</feature>
<dbReference type="Proteomes" id="UP000009131">
    <property type="component" value="Unassembled WGS sequence"/>
</dbReference>
<dbReference type="InterPro" id="IPR018253">
    <property type="entry name" value="DnaJ_domain_CS"/>
</dbReference>
<dbReference type="InterPro" id="IPR055225">
    <property type="entry name" value="DNAJC11-like_beta-barrel"/>
</dbReference>